<dbReference type="AlphaFoldDB" id="A0A2G8SBW7"/>
<keyword evidence="1" id="KW-0812">Transmembrane</keyword>
<gene>
    <name evidence="2" type="ORF">GSI_05947</name>
</gene>
<keyword evidence="3" id="KW-1185">Reference proteome</keyword>
<name>A0A2G8SBW7_9APHY</name>
<accession>A0A2G8SBW7</accession>
<organism evidence="2 3">
    <name type="scientific">Ganoderma sinense ZZ0214-1</name>
    <dbReference type="NCBI Taxonomy" id="1077348"/>
    <lineage>
        <taxon>Eukaryota</taxon>
        <taxon>Fungi</taxon>
        <taxon>Dikarya</taxon>
        <taxon>Basidiomycota</taxon>
        <taxon>Agaricomycotina</taxon>
        <taxon>Agaricomycetes</taxon>
        <taxon>Polyporales</taxon>
        <taxon>Polyporaceae</taxon>
        <taxon>Ganoderma</taxon>
    </lineage>
</organism>
<feature type="transmembrane region" description="Helical" evidence="1">
    <location>
        <begin position="12"/>
        <end position="32"/>
    </location>
</feature>
<keyword evidence="1" id="KW-0472">Membrane</keyword>
<dbReference type="OrthoDB" id="5424209at2759"/>
<keyword evidence="1" id="KW-1133">Transmembrane helix</keyword>
<sequence length="207" mass="22599">MKNGGVDTRDEVIQSFILWWTIFLTSTSLFSMPVPADTSSSSNAVIHIHIPAPAPEPEPAPPLSEEEAAHYYAGLPTRPRLLARTSTTPWVPPPSPGPHAHLRYKRKQFSAVGIGDHALAPMWERPVAPKVVAYLNERGVNWTSVDVVRIWEEGEAGEEGTTPAPVVLWIGVAPRSLARDDAHAAAFGCLEILRGFGVTDVEVEIRE</sequence>
<reference evidence="2 3" key="1">
    <citation type="journal article" date="2015" name="Sci. Rep.">
        <title>Chromosome-level genome map provides insights into diverse defense mechanisms in the medicinal fungus Ganoderma sinense.</title>
        <authorList>
            <person name="Zhu Y."/>
            <person name="Xu J."/>
            <person name="Sun C."/>
            <person name="Zhou S."/>
            <person name="Xu H."/>
            <person name="Nelson D.R."/>
            <person name="Qian J."/>
            <person name="Song J."/>
            <person name="Luo H."/>
            <person name="Xiang L."/>
            <person name="Li Y."/>
            <person name="Xu Z."/>
            <person name="Ji A."/>
            <person name="Wang L."/>
            <person name="Lu S."/>
            <person name="Hayward A."/>
            <person name="Sun W."/>
            <person name="Li X."/>
            <person name="Schwartz D.C."/>
            <person name="Wang Y."/>
            <person name="Chen S."/>
        </authorList>
    </citation>
    <scope>NUCLEOTIDE SEQUENCE [LARGE SCALE GENOMIC DNA]</scope>
    <source>
        <strain evidence="2 3">ZZ0214-1</strain>
    </source>
</reference>
<comment type="caution">
    <text evidence="2">The sequence shown here is derived from an EMBL/GenBank/DDBJ whole genome shotgun (WGS) entry which is preliminary data.</text>
</comment>
<evidence type="ECO:0000256" key="1">
    <source>
        <dbReference type="SAM" id="Phobius"/>
    </source>
</evidence>
<protein>
    <submittedName>
        <fullName evidence="2">Uncharacterized protein</fullName>
    </submittedName>
</protein>
<dbReference type="EMBL" id="AYKW01000012">
    <property type="protein sequence ID" value="PIL31249.1"/>
    <property type="molecule type" value="Genomic_DNA"/>
</dbReference>
<evidence type="ECO:0000313" key="3">
    <source>
        <dbReference type="Proteomes" id="UP000230002"/>
    </source>
</evidence>
<dbReference type="Proteomes" id="UP000230002">
    <property type="component" value="Unassembled WGS sequence"/>
</dbReference>
<proteinExistence type="predicted"/>
<dbReference type="STRING" id="1077348.A0A2G8SBW7"/>
<evidence type="ECO:0000313" key="2">
    <source>
        <dbReference type="EMBL" id="PIL31249.1"/>
    </source>
</evidence>